<dbReference type="InterPro" id="IPR036565">
    <property type="entry name" value="Mur-like_cat_sf"/>
</dbReference>
<evidence type="ECO:0000256" key="4">
    <source>
        <dbReference type="ARBA" id="ARBA00008276"/>
    </source>
</evidence>
<dbReference type="GO" id="GO:0004326">
    <property type="term" value="F:tetrahydrofolylpolyglutamate synthase activity"/>
    <property type="evidence" value="ECO:0007669"/>
    <property type="project" value="UniProtKB-EC"/>
</dbReference>
<evidence type="ECO:0000256" key="8">
    <source>
        <dbReference type="ARBA" id="ARBA00022598"/>
    </source>
</evidence>
<feature type="domain" description="Mur ligase C-terminal" evidence="22">
    <location>
        <begin position="291"/>
        <end position="411"/>
    </location>
</feature>
<evidence type="ECO:0000256" key="5">
    <source>
        <dbReference type="ARBA" id="ARBA00013023"/>
    </source>
</evidence>
<accession>A0ABT9GVA2</accession>
<dbReference type="SUPFAM" id="SSF53623">
    <property type="entry name" value="MurD-like peptide ligases, catalytic domain"/>
    <property type="match status" value="1"/>
</dbReference>
<comment type="function">
    <text evidence="1">Functions in two distinct reactions of the de novo folate biosynthetic pathway. Catalyzes the addition of a glutamate residue to dihydropteroate (7,8-dihydropteroate or H2Pte) to form dihydrofolate (7,8-dihydrofolate monoglutamate or H2Pte-Glu). Also catalyzes successive additions of L-glutamate to tetrahydrofolate or 10-formyltetrahydrofolate or 5,10-methylenetetrahydrofolate, leading to folylpolyglutamate derivatives.</text>
</comment>
<dbReference type="Proteomes" id="UP001231616">
    <property type="component" value="Unassembled WGS sequence"/>
</dbReference>
<evidence type="ECO:0000256" key="1">
    <source>
        <dbReference type="ARBA" id="ARBA00002714"/>
    </source>
</evidence>
<evidence type="ECO:0000256" key="10">
    <source>
        <dbReference type="ARBA" id="ARBA00022741"/>
    </source>
</evidence>
<dbReference type="PROSITE" id="PS01012">
    <property type="entry name" value="FOLYLPOLYGLU_SYNT_2"/>
    <property type="match status" value="1"/>
</dbReference>
<keyword evidence="9" id="KW-0479">Metal-binding</keyword>
<proteinExistence type="inferred from homology"/>
<evidence type="ECO:0000256" key="15">
    <source>
        <dbReference type="ARBA" id="ARBA00030592"/>
    </source>
</evidence>
<dbReference type="Gene3D" id="3.40.1190.10">
    <property type="entry name" value="Mur-like, catalytic domain"/>
    <property type="match status" value="1"/>
</dbReference>
<evidence type="ECO:0000256" key="20">
    <source>
        <dbReference type="ARBA" id="ARBA00049161"/>
    </source>
</evidence>
<comment type="catalytic activity">
    <reaction evidence="19">
        <text>(6R)-5,10-methylenetetrahydrofolyl-(gamma-L-Glu)(n) + L-glutamate + ATP = (6R)-5,10-methylenetetrahydrofolyl-(gamma-L-Glu)(n+1) + ADP + phosphate + H(+)</text>
        <dbReference type="Rhea" id="RHEA:51912"/>
        <dbReference type="Rhea" id="RHEA-COMP:13257"/>
        <dbReference type="Rhea" id="RHEA-COMP:13258"/>
        <dbReference type="ChEBI" id="CHEBI:15378"/>
        <dbReference type="ChEBI" id="CHEBI:29985"/>
        <dbReference type="ChEBI" id="CHEBI:30616"/>
        <dbReference type="ChEBI" id="CHEBI:43474"/>
        <dbReference type="ChEBI" id="CHEBI:136572"/>
        <dbReference type="ChEBI" id="CHEBI:456216"/>
        <dbReference type="EC" id="6.3.2.17"/>
    </reaction>
</comment>
<evidence type="ECO:0000256" key="19">
    <source>
        <dbReference type="ARBA" id="ARBA00049035"/>
    </source>
</evidence>
<keyword evidence="8 21" id="KW-0436">Ligase</keyword>
<name>A0ABT9GVA2_9GAMM</name>
<evidence type="ECO:0000256" key="3">
    <source>
        <dbReference type="ARBA" id="ARBA00005150"/>
    </source>
</evidence>
<evidence type="ECO:0000256" key="18">
    <source>
        <dbReference type="ARBA" id="ARBA00047808"/>
    </source>
</evidence>
<dbReference type="InterPro" id="IPR018109">
    <property type="entry name" value="Folylpolyglutamate_synth_CS"/>
</dbReference>
<feature type="domain" description="Mur ligase central" evidence="23">
    <location>
        <begin position="57"/>
        <end position="222"/>
    </location>
</feature>
<protein>
    <recommendedName>
        <fullName evidence="7">Dihydrofolate synthase/folylpolyglutamate synthase</fullName>
        <ecNumber evidence="5">6.3.2.12</ecNumber>
        <ecNumber evidence="6">6.3.2.17</ecNumber>
    </recommendedName>
    <alternativeName>
        <fullName evidence="16">Folylpoly-gamma-glutamate synthetase-dihydrofolate synthetase</fullName>
    </alternativeName>
    <alternativeName>
        <fullName evidence="14">Folylpolyglutamate synthetase</fullName>
    </alternativeName>
    <alternativeName>
        <fullName evidence="15">Tetrahydrofolylpolyglutamate synthase</fullName>
    </alternativeName>
</protein>
<dbReference type="Gene3D" id="3.90.190.20">
    <property type="entry name" value="Mur ligase, C-terminal domain"/>
    <property type="match status" value="1"/>
</dbReference>
<dbReference type="EMBL" id="JAUZVZ010000002">
    <property type="protein sequence ID" value="MDP4534980.1"/>
    <property type="molecule type" value="Genomic_DNA"/>
</dbReference>
<keyword evidence="25" id="KW-1185">Reference proteome</keyword>
<comment type="similarity">
    <text evidence="4 21">Belongs to the folylpolyglutamate synthase family.</text>
</comment>
<dbReference type="SUPFAM" id="SSF53244">
    <property type="entry name" value="MurD-like peptide ligases, peptide-binding domain"/>
    <property type="match status" value="1"/>
</dbReference>
<dbReference type="EC" id="6.3.2.12" evidence="5"/>
<dbReference type="InterPro" id="IPR001645">
    <property type="entry name" value="Folylpolyglutamate_synth"/>
</dbReference>
<dbReference type="PROSITE" id="PS01011">
    <property type="entry name" value="FOLYLPOLYGLU_SYNT_1"/>
    <property type="match status" value="1"/>
</dbReference>
<comment type="pathway">
    <text evidence="3">Cofactor biosynthesis; tetrahydrofolylpolyglutamate biosynthesis.</text>
</comment>
<evidence type="ECO:0000256" key="16">
    <source>
        <dbReference type="ARBA" id="ARBA00032510"/>
    </source>
</evidence>
<reference evidence="24 25" key="1">
    <citation type="submission" date="2023-08" db="EMBL/GenBank/DDBJ databases">
        <authorList>
            <person name="Joshi A."/>
            <person name="Thite S."/>
        </authorList>
    </citation>
    <scope>NUCLEOTIDE SEQUENCE [LARGE SCALE GENOMIC DNA]</scope>
    <source>
        <strain evidence="24 25">AC40</strain>
    </source>
</reference>
<dbReference type="PANTHER" id="PTHR11136">
    <property type="entry name" value="FOLYLPOLYGLUTAMATE SYNTHASE-RELATED"/>
    <property type="match status" value="1"/>
</dbReference>
<sequence>MTIDLPISSQSCQTLDDWLCYIEQSHPQHQIELGLDRVLQVARRADLQQLPGQVVLIAGTNGKGTTARCMEQLLLDSGRSVAVYSSPHLVHFRERLRINQQDVADEKWVEAFAFVEQLRESIDLTYFEFTTLAAFYLIKTLQPDLALVEVGLGGRLDATNIVTPDLSVLTTIDLDHQDWLGSDREAIGREKAGIFRANQVAVVAEQNVPASVFAVASEKNSQLLCAGRDYSWQQAEHSWQCVLGPEVLSELPLVQLPLQNCATALMALQQLQLLPAQEVVRRSLAQVQLAGRMQWLQHQPAILLDVAHNPQSIAYLAQQLATMKSRFRHIHAVCGMLQDKIKPDALAALQSLVEHWHLVSLPAPRGATAHQLQAVVPQGQQVSLYNDVLSGYRHAESVVSDDDLLLVFGSFVTVSAVLAYTSPPEAK</sequence>
<evidence type="ECO:0000256" key="13">
    <source>
        <dbReference type="ARBA" id="ARBA00022909"/>
    </source>
</evidence>
<evidence type="ECO:0000256" key="7">
    <source>
        <dbReference type="ARBA" id="ARBA00019357"/>
    </source>
</evidence>
<comment type="pathway">
    <text evidence="2">Cofactor biosynthesis; tetrahydrofolate biosynthesis; 7,8-dihydrofolate from 2-amino-4-hydroxy-6-hydroxymethyl-7,8-dihydropteridine diphosphate and 4-aminobenzoate: step 2/2.</text>
</comment>
<dbReference type="InterPro" id="IPR036615">
    <property type="entry name" value="Mur_ligase_C_dom_sf"/>
</dbReference>
<dbReference type="GO" id="GO:0008841">
    <property type="term" value="F:dihydrofolate synthase activity"/>
    <property type="evidence" value="ECO:0007669"/>
    <property type="project" value="UniProtKB-EC"/>
</dbReference>
<evidence type="ECO:0000256" key="14">
    <source>
        <dbReference type="ARBA" id="ARBA00030048"/>
    </source>
</evidence>
<dbReference type="NCBIfam" id="TIGR01499">
    <property type="entry name" value="folC"/>
    <property type="match status" value="1"/>
</dbReference>
<dbReference type="PANTHER" id="PTHR11136:SF0">
    <property type="entry name" value="DIHYDROFOLATE SYNTHETASE-RELATED"/>
    <property type="match status" value="1"/>
</dbReference>
<dbReference type="NCBIfam" id="NF008101">
    <property type="entry name" value="PRK10846.1"/>
    <property type="match status" value="1"/>
</dbReference>
<comment type="caution">
    <text evidence="24">The sequence shown here is derived from an EMBL/GenBank/DDBJ whole genome shotgun (WGS) entry which is preliminary data.</text>
</comment>
<dbReference type="Pfam" id="PF02875">
    <property type="entry name" value="Mur_ligase_C"/>
    <property type="match status" value="1"/>
</dbReference>
<evidence type="ECO:0000256" key="21">
    <source>
        <dbReference type="PIRNR" id="PIRNR001563"/>
    </source>
</evidence>
<evidence type="ECO:0000256" key="2">
    <source>
        <dbReference type="ARBA" id="ARBA00004799"/>
    </source>
</evidence>
<keyword evidence="13" id="KW-0289">Folate biosynthesis</keyword>
<evidence type="ECO:0000259" key="22">
    <source>
        <dbReference type="Pfam" id="PF02875"/>
    </source>
</evidence>
<comment type="catalytic activity">
    <reaction evidence="17">
        <text>(6S)-5,6,7,8-tetrahydrofolyl-(gamma-L-Glu)(n) + L-glutamate + ATP = (6S)-5,6,7,8-tetrahydrofolyl-(gamma-L-Glu)(n+1) + ADP + phosphate + H(+)</text>
        <dbReference type="Rhea" id="RHEA:10580"/>
        <dbReference type="Rhea" id="RHEA-COMP:14738"/>
        <dbReference type="Rhea" id="RHEA-COMP:14740"/>
        <dbReference type="ChEBI" id="CHEBI:15378"/>
        <dbReference type="ChEBI" id="CHEBI:29985"/>
        <dbReference type="ChEBI" id="CHEBI:30616"/>
        <dbReference type="ChEBI" id="CHEBI:43474"/>
        <dbReference type="ChEBI" id="CHEBI:141005"/>
        <dbReference type="ChEBI" id="CHEBI:456216"/>
        <dbReference type="EC" id="6.3.2.17"/>
    </reaction>
</comment>
<evidence type="ECO:0000256" key="9">
    <source>
        <dbReference type="ARBA" id="ARBA00022723"/>
    </source>
</evidence>
<evidence type="ECO:0000259" key="23">
    <source>
        <dbReference type="Pfam" id="PF08245"/>
    </source>
</evidence>
<keyword evidence="11 21" id="KW-0067">ATP-binding</keyword>
<keyword evidence="12" id="KW-0460">Magnesium</keyword>
<dbReference type="InterPro" id="IPR013221">
    <property type="entry name" value="Mur_ligase_cen"/>
</dbReference>
<organism evidence="24 25">
    <name type="scientific">Alkalimonas collagenimarina</name>
    <dbReference type="NCBI Taxonomy" id="400390"/>
    <lineage>
        <taxon>Bacteria</taxon>
        <taxon>Pseudomonadati</taxon>
        <taxon>Pseudomonadota</taxon>
        <taxon>Gammaproteobacteria</taxon>
        <taxon>Alkalimonas</taxon>
    </lineage>
</organism>
<dbReference type="PIRSF" id="PIRSF001563">
    <property type="entry name" value="Folylpolyglu_synth"/>
    <property type="match status" value="1"/>
</dbReference>
<dbReference type="InterPro" id="IPR004101">
    <property type="entry name" value="Mur_ligase_C"/>
</dbReference>
<gene>
    <name evidence="24" type="primary">folC</name>
    <name evidence="24" type="ORF">Q3O60_02105</name>
</gene>
<keyword evidence="10 21" id="KW-0547">Nucleotide-binding</keyword>
<comment type="catalytic activity">
    <reaction evidence="20">
        <text>7,8-dihydropteroate + L-glutamate + ATP = 7,8-dihydrofolate + ADP + phosphate + H(+)</text>
        <dbReference type="Rhea" id="RHEA:23584"/>
        <dbReference type="ChEBI" id="CHEBI:15378"/>
        <dbReference type="ChEBI" id="CHEBI:17839"/>
        <dbReference type="ChEBI" id="CHEBI:29985"/>
        <dbReference type="ChEBI" id="CHEBI:30616"/>
        <dbReference type="ChEBI" id="CHEBI:43474"/>
        <dbReference type="ChEBI" id="CHEBI:57451"/>
        <dbReference type="ChEBI" id="CHEBI:456216"/>
        <dbReference type="EC" id="6.3.2.12"/>
    </reaction>
</comment>
<comment type="catalytic activity">
    <reaction evidence="18">
        <text>10-formyltetrahydrofolyl-(gamma-L-Glu)(n) + L-glutamate + ATP = 10-formyltetrahydrofolyl-(gamma-L-Glu)(n+1) + ADP + phosphate + H(+)</text>
        <dbReference type="Rhea" id="RHEA:51904"/>
        <dbReference type="Rhea" id="RHEA-COMP:13088"/>
        <dbReference type="Rhea" id="RHEA-COMP:14300"/>
        <dbReference type="ChEBI" id="CHEBI:15378"/>
        <dbReference type="ChEBI" id="CHEBI:29985"/>
        <dbReference type="ChEBI" id="CHEBI:30616"/>
        <dbReference type="ChEBI" id="CHEBI:43474"/>
        <dbReference type="ChEBI" id="CHEBI:134413"/>
        <dbReference type="ChEBI" id="CHEBI:456216"/>
        <dbReference type="EC" id="6.3.2.17"/>
    </reaction>
</comment>
<evidence type="ECO:0000313" key="25">
    <source>
        <dbReference type="Proteomes" id="UP001231616"/>
    </source>
</evidence>
<dbReference type="Pfam" id="PF08245">
    <property type="entry name" value="Mur_ligase_M"/>
    <property type="match status" value="1"/>
</dbReference>
<evidence type="ECO:0000256" key="11">
    <source>
        <dbReference type="ARBA" id="ARBA00022840"/>
    </source>
</evidence>
<evidence type="ECO:0000256" key="17">
    <source>
        <dbReference type="ARBA" id="ARBA00047493"/>
    </source>
</evidence>
<evidence type="ECO:0000313" key="24">
    <source>
        <dbReference type="EMBL" id="MDP4534980.1"/>
    </source>
</evidence>
<dbReference type="RefSeq" id="WP_305892245.1">
    <property type="nucleotide sequence ID" value="NZ_JAUZVZ010000002.1"/>
</dbReference>
<evidence type="ECO:0000256" key="6">
    <source>
        <dbReference type="ARBA" id="ARBA00013025"/>
    </source>
</evidence>
<evidence type="ECO:0000256" key="12">
    <source>
        <dbReference type="ARBA" id="ARBA00022842"/>
    </source>
</evidence>
<dbReference type="EC" id="6.3.2.17" evidence="6"/>